<dbReference type="OrthoDB" id="782264at2759"/>
<comment type="caution">
    <text evidence="1">The sequence shown here is derived from an EMBL/GenBank/DDBJ whole genome shotgun (WGS) entry which is preliminary data.</text>
</comment>
<sequence>MLDSRLEGQYPLAGAKNAASLAHHCLSTEARLRPTMVEVVSVLEQLQGTKEVDTSIHVKRKLHAHSVGRGVRRGKEKSALLHVKDGGNLKVVAWSTDSGSLTYNLNAPFLKQKESPQEEELGRLACLFRRRWFEKTGINIIDLGGDGEEYGPRLSRLIFMQVPNLAGQQVSVTAQLMANSLPSQLQTFSAHSYKMDPDLSSRRRRTLDYILQLLQRKNHSTNAEVVQRIPELAKHLEERIYRDAVLQGEDYTNMSSITIDQRLQGIMKILNNTQQSQYISSAASTMIPTPGMINYGNKGPTISQDSTMVSTSGGGMISQTAANFGNVFSNANGSVGIGQNTSLNSTTGTTLNGYEQSPGNIIHNSGVNNMTSSIGMMRQSSQMIPTPGLNNQQSVSLNSESSSGGIGVGARSHMQRKLSSYRFPNGIMNGGIGSLIGNNMQHVNGPTVTEGYLASVSYGGSSKPLQQQMDKQQLQSLVTSDGYAVNSSDISGSGNIYGSGSNLVSAEKSQNLNPSMSFKSKANHGILTHQTGLPSASQMKAQMVDSQSMNFQSTQSTQDQLLQSHHMQNFQHQQFQQLNQPSEPLLQHHSYHRNQQQQQFMPNTDKLRHSSIPSSFVGQLIPENGFDSTNDALLPQPSEQFHLSELQNQYQQNISYRNLPVGVQLVGQSQGSQDLQGLPSQFSQILQAEQQTTESQNELSCLFVGSQTDALPQEHWYPNPPQKSHVQDKILFEQHLQEEFNQIIIGRDEAQGPEISPYANTSIPCATVPQTLHKIYHGTLKSNREGDYFKQRRWLLLYSILANVHLPKGIAKKSTASKFRIYGCT</sequence>
<gene>
    <name evidence="1" type="ORF">HPP92_020426</name>
</gene>
<evidence type="ECO:0000313" key="2">
    <source>
        <dbReference type="Proteomes" id="UP000636800"/>
    </source>
</evidence>
<keyword evidence="2" id="KW-1185">Reference proteome</keyword>
<proteinExistence type="predicted"/>
<name>A0A835Q7Q8_VANPL</name>
<organism evidence="1 2">
    <name type="scientific">Vanilla planifolia</name>
    <name type="common">Vanilla</name>
    <dbReference type="NCBI Taxonomy" id="51239"/>
    <lineage>
        <taxon>Eukaryota</taxon>
        <taxon>Viridiplantae</taxon>
        <taxon>Streptophyta</taxon>
        <taxon>Embryophyta</taxon>
        <taxon>Tracheophyta</taxon>
        <taxon>Spermatophyta</taxon>
        <taxon>Magnoliopsida</taxon>
        <taxon>Liliopsida</taxon>
        <taxon>Asparagales</taxon>
        <taxon>Orchidaceae</taxon>
        <taxon>Vanilloideae</taxon>
        <taxon>Vanilleae</taxon>
        <taxon>Vanilla</taxon>
    </lineage>
</organism>
<dbReference type="EMBL" id="JADCNL010000010">
    <property type="protein sequence ID" value="KAG0464357.1"/>
    <property type="molecule type" value="Genomic_DNA"/>
</dbReference>
<accession>A0A835Q7Q8</accession>
<reference evidence="1 2" key="1">
    <citation type="journal article" date="2020" name="Nat. Food">
        <title>A phased Vanilla planifolia genome enables genetic improvement of flavour and production.</title>
        <authorList>
            <person name="Hasing T."/>
            <person name="Tang H."/>
            <person name="Brym M."/>
            <person name="Khazi F."/>
            <person name="Huang T."/>
            <person name="Chambers A.H."/>
        </authorList>
    </citation>
    <scope>NUCLEOTIDE SEQUENCE [LARGE SCALE GENOMIC DNA]</scope>
    <source>
        <tissue evidence="1">Leaf</tissue>
    </source>
</reference>
<dbReference type="Proteomes" id="UP000636800">
    <property type="component" value="Chromosome 10"/>
</dbReference>
<protein>
    <submittedName>
        <fullName evidence="1">Uncharacterized protein</fullName>
    </submittedName>
</protein>
<evidence type="ECO:0000313" key="1">
    <source>
        <dbReference type="EMBL" id="KAG0464357.1"/>
    </source>
</evidence>
<dbReference type="AlphaFoldDB" id="A0A835Q7Q8"/>